<dbReference type="RefSeq" id="WP_174410388.1">
    <property type="nucleotide sequence ID" value="NZ_BLVP01000010.1"/>
</dbReference>
<evidence type="ECO:0000313" key="2">
    <source>
        <dbReference type="EMBL" id="GFM37747.1"/>
    </source>
</evidence>
<dbReference type="EMBL" id="BLVP01000010">
    <property type="protein sequence ID" value="GFM37747.1"/>
    <property type="molecule type" value="Genomic_DNA"/>
</dbReference>
<name>A0A7J0BVK6_9BACT</name>
<gene>
    <name evidence="2" type="ORF">DSM19430T_24310</name>
</gene>
<keyword evidence="3" id="KW-1185">Reference proteome</keyword>
<proteinExistence type="predicted"/>
<organism evidence="2 3">
    <name type="scientific">Desulfovibrio psychrotolerans</name>
    <dbReference type="NCBI Taxonomy" id="415242"/>
    <lineage>
        <taxon>Bacteria</taxon>
        <taxon>Pseudomonadati</taxon>
        <taxon>Thermodesulfobacteriota</taxon>
        <taxon>Desulfovibrionia</taxon>
        <taxon>Desulfovibrionales</taxon>
        <taxon>Desulfovibrionaceae</taxon>
        <taxon>Desulfovibrio</taxon>
    </lineage>
</organism>
<protein>
    <recommendedName>
        <fullName evidence="4">Lipoprotein</fullName>
    </recommendedName>
</protein>
<evidence type="ECO:0000256" key="1">
    <source>
        <dbReference type="SAM" id="MobiDB-lite"/>
    </source>
</evidence>
<evidence type="ECO:0008006" key="4">
    <source>
        <dbReference type="Google" id="ProtNLM"/>
    </source>
</evidence>
<feature type="compositionally biased region" description="Low complexity" evidence="1">
    <location>
        <begin position="244"/>
        <end position="255"/>
    </location>
</feature>
<dbReference type="PROSITE" id="PS51257">
    <property type="entry name" value="PROKAR_LIPOPROTEIN"/>
    <property type="match status" value="1"/>
</dbReference>
<dbReference type="AlphaFoldDB" id="A0A7J0BVK6"/>
<accession>A0A7J0BVK6</accession>
<dbReference type="Proteomes" id="UP000503820">
    <property type="component" value="Unassembled WGS sequence"/>
</dbReference>
<sequence>MQKPESQWKHINLLILTLAACVLGAFVIRAKLETEPEWRLLSPSKENLFVQHPVTWLMGQCYAHQAVLDSLAGAAASLRQTAQEMAQRMGGEAEIVPMAVHALSSRHANADNTGWTADIGYAGRTANGRFSQQRPSLLTYGRFMRYADDATSGSTTFDAHATLAILRAIAAQPHALVDSIAVAPFAAWRLHEVIRTLPDAERARLADLLREEEGRAGSMRITFRPAGQERVFESVPLLDHPAAETLAPAASTAPTFSGNEKDLRQ</sequence>
<comment type="caution">
    <text evidence="2">The sequence shown here is derived from an EMBL/GenBank/DDBJ whole genome shotgun (WGS) entry which is preliminary data.</text>
</comment>
<evidence type="ECO:0000313" key="3">
    <source>
        <dbReference type="Proteomes" id="UP000503820"/>
    </source>
</evidence>
<feature type="region of interest" description="Disordered" evidence="1">
    <location>
        <begin position="244"/>
        <end position="265"/>
    </location>
</feature>
<reference evidence="2 3" key="1">
    <citation type="submission" date="2020-05" db="EMBL/GenBank/DDBJ databases">
        <title>Draft genome sequence of Desulfovibrio psychrotolerans JS1T.</title>
        <authorList>
            <person name="Ueno A."/>
            <person name="Tamazawa S."/>
            <person name="Tamamura S."/>
            <person name="Murakami T."/>
            <person name="Kiyama T."/>
            <person name="Inomata H."/>
            <person name="Amano Y."/>
            <person name="Miyakawa K."/>
            <person name="Tamaki H."/>
            <person name="Naganuma T."/>
            <person name="Kaneko K."/>
        </authorList>
    </citation>
    <scope>NUCLEOTIDE SEQUENCE [LARGE SCALE GENOMIC DNA]</scope>
    <source>
        <strain evidence="2 3">JS1</strain>
    </source>
</reference>